<gene>
    <name evidence="4" type="ORF">J2W61_003000</name>
</gene>
<evidence type="ECO:0000256" key="1">
    <source>
        <dbReference type="ARBA" id="ARBA00008007"/>
    </source>
</evidence>
<dbReference type="Gene3D" id="3.40.50.2020">
    <property type="match status" value="1"/>
</dbReference>
<feature type="domain" description="Double zinc ribbon" evidence="3">
    <location>
        <begin position="47"/>
        <end position="94"/>
    </location>
</feature>
<dbReference type="PANTHER" id="PTHR47505">
    <property type="entry name" value="DNA UTILIZATION PROTEIN YHGH"/>
    <property type="match status" value="1"/>
</dbReference>
<comment type="similarity">
    <text evidence="1">Belongs to the ComF/GntX family.</text>
</comment>
<dbReference type="InterPro" id="IPR044005">
    <property type="entry name" value="DZR_2"/>
</dbReference>
<reference evidence="4" key="1">
    <citation type="submission" date="2023-07" db="EMBL/GenBank/DDBJ databases">
        <title>Sorghum-associated microbial communities from plants grown in Nebraska, USA.</title>
        <authorList>
            <person name="Schachtman D."/>
        </authorList>
    </citation>
    <scope>NUCLEOTIDE SEQUENCE</scope>
    <source>
        <strain evidence="4">1457</strain>
    </source>
</reference>
<dbReference type="InterPro" id="IPR000836">
    <property type="entry name" value="PRTase_dom"/>
</dbReference>
<sequence>MELSLSQRHPFGGKVNLMGAGESLFSALLSKSAAVPAAAGDMWRALFRMVYPPTCAGCTRMTGGEGALCADCWRDVGFIDRPFCEVLGVPFARDHGDGFVSARAIAEPPPFDRLRAVASHEGTARKLVHRLKYQDRTDLARLMALWMLRASDGTVGDCDCIVPVPLHRHRFLRRRFNQSAELARHLAKAAGKPLLAGTLLRVKPTERQVGLSALARQDNVRGAFALAPGRETDVHGKRVVLVDDVYTTGATVGAASRALRKAGAVDVTVLTFAMAISGPI</sequence>
<dbReference type="SUPFAM" id="SSF53271">
    <property type="entry name" value="PRTase-like"/>
    <property type="match status" value="1"/>
</dbReference>
<accession>A0AAW8LVS9</accession>
<dbReference type="PANTHER" id="PTHR47505:SF1">
    <property type="entry name" value="DNA UTILIZATION PROTEIN YHGH"/>
    <property type="match status" value="1"/>
</dbReference>
<dbReference type="Pfam" id="PF18912">
    <property type="entry name" value="DZR_2"/>
    <property type="match status" value="1"/>
</dbReference>
<feature type="domain" description="Phosphoribosyltransferase" evidence="2">
    <location>
        <begin position="229"/>
        <end position="272"/>
    </location>
</feature>
<dbReference type="EMBL" id="JAVDSW010000002">
    <property type="protein sequence ID" value="MDR6703135.1"/>
    <property type="molecule type" value="Genomic_DNA"/>
</dbReference>
<dbReference type="Proteomes" id="UP001265315">
    <property type="component" value="Unassembled WGS sequence"/>
</dbReference>
<protein>
    <submittedName>
        <fullName evidence="4">ComF family protein</fullName>
    </submittedName>
</protein>
<dbReference type="CDD" id="cd06223">
    <property type="entry name" value="PRTases_typeI"/>
    <property type="match status" value="1"/>
</dbReference>
<dbReference type="AlphaFoldDB" id="A0AAW8LVS9"/>
<dbReference type="Pfam" id="PF00156">
    <property type="entry name" value="Pribosyltran"/>
    <property type="match status" value="1"/>
</dbReference>
<dbReference type="InterPro" id="IPR029057">
    <property type="entry name" value="PRTase-like"/>
</dbReference>
<evidence type="ECO:0000313" key="4">
    <source>
        <dbReference type="EMBL" id="MDR6703135.1"/>
    </source>
</evidence>
<comment type="caution">
    <text evidence="4">The sequence shown here is derived from an EMBL/GenBank/DDBJ whole genome shotgun (WGS) entry which is preliminary data.</text>
</comment>
<evidence type="ECO:0000259" key="3">
    <source>
        <dbReference type="Pfam" id="PF18912"/>
    </source>
</evidence>
<evidence type="ECO:0000313" key="5">
    <source>
        <dbReference type="Proteomes" id="UP001265315"/>
    </source>
</evidence>
<organism evidence="4 5">
    <name type="scientific">Agrobacterium tumefaciens</name>
    <dbReference type="NCBI Taxonomy" id="358"/>
    <lineage>
        <taxon>Bacteria</taxon>
        <taxon>Pseudomonadati</taxon>
        <taxon>Pseudomonadota</taxon>
        <taxon>Alphaproteobacteria</taxon>
        <taxon>Hyphomicrobiales</taxon>
        <taxon>Rhizobiaceae</taxon>
        <taxon>Rhizobium/Agrobacterium group</taxon>
        <taxon>Agrobacterium</taxon>
        <taxon>Agrobacterium tumefaciens complex</taxon>
    </lineage>
</organism>
<proteinExistence type="inferred from homology"/>
<evidence type="ECO:0000259" key="2">
    <source>
        <dbReference type="Pfam" id="PF00156"/>
    </source>
</evidence>
<dbReference type="InterPro" id="IPR051910">
    <property type="entry name" value="ComF/GntX_DNA_util-trans"/>
</dbReference>
<name>A0AAW8LVS9_AGRTU</name>